<gene>
    <name evidence="2" type="primary">ahcyl2a</name>
    <name evidence="2" type="synonym">zgc:158222</name>
</gene>
<evidence type="ECO:0000313" key="2">
    <source>
        <dbReference type="RefSeq" id="XP_073798445.1"/>
    </source>
</evidence>
<organism evidence="1 2">
    <name type="scientific">Danio rerio</name>
    <name type="common">Zebrafish</name>
    <name type="synonym">Brachydanio rerio</name>
    <dbReference type="NCBI Taxonomy" id="7955"/>
    <lineage>
        <taxon>Eukaryota</taxon>
        <taxon>Metazoa</taxon>
        <taxon>Chordata</taxon>
        <taxon>Craniata</taxon>
        <taxon>Vertebrata</taxon>
        <taxon>Euteleostomi</taxon>
        <taxon>Actinopterygii</taxon>
        <taxon>Neopterygii</taxon>
        <taxon>Teleostei</taxon>
        <taxon>Ostariophysi</taxon>
        <taxon>Cypriniformes</taxon>
        <taxon>Danionidae</taxon>
        <taxon>Danioninae</taxon>
        <taxon>Danio</taxon>
    </lineage>
</organism>
<proteinExistence type="predicted"/>
<dbReference type="Proteomes" id="UP000000437">
    <property type="component" value="Chromosome 25"/>
</dbReference>
<evidence type="ECO:0000313" key="1">
    <source>
        <dbReference type="Proteomes" id="UP000000437"/>
    </source>
</evidence>
<dbReference type="RefSeq" id="XP_073798445.1">
    <property type="nucleotide sequence ID" value="XM_073942344.1"/>
</dbReference>
<keyword evidence="1" id="KW-1185">Reference proteome</keyword>
<name>A0AC58IW39_DANRE</name>
<sequence>MESSLNRESLKPFEDDNSMEERGHLDEAVISSVLETAGDEDSPQLPKISSKLLRMLEKATNWHPPLIQMQDSDVVFDENDEAVSEAPRTKSQIEYPEQTREFDNRLTKTGRRSLSHSLSHSSTDSNSSGGSDAEDPEDEVSPRDKQRMNSKGNKDFCIKNIKLADFGRRQIELAEDEMTALMALRKAAQGEKPLAGAKIVGCTHVTAQTAVLFETLSGLGAQCRWAACNIYSTQNEVAAALAERDFPVFAWKGESEDDFWWCIDRCVNVEGWEPNMILDDGGDMTHWIYKKYPHIFKKVKGIVEESITGIHRLHHLSKAGKLCVPAINVNDSVTKQKFDNLYCCRESILDSLKKTADIMFGGKQVVVCGYGEVGKGCSAALKAMGSIVYVTEIDPICALQACMDGFRLTKLSDVVRQVDMVITCTGNKNVVVREHMDVMKNGCVVCNMGRSNTEINVSALKTPDLTWQHVRAQVDHIIWPDGKRIILLAEGRVLNLSSSTVPIYVLSITATTQALALIELFNAPEGRYKQDVYLLPKKLDEYVASLHLQTFDAHLTELTDDQAKYMGLSKNGPFKPNYYRY</sequence>
<reference evidence="2" key="1">
    <citation type="submission" date="2025-08" db="UniProtKB">
        <authorList>
            <consortium name="RefSeq"/>
        </authorList>
    </citation>
    <scope>IDENTIFICATION</scope>
    <source>
        <strain evidence="2">Tuebingen</strain>
        <tissue evidence="2">Fibroblasts and whole tissue</tissue>
    </source>
</reference>
<protein>
    <submittedName>
        <fullName evidence="2">Adenosylhomocysteinase like 2a isoform X1</fullName>
    </submittedName>
</protein>
<accession>A0AC58IW39</accession>